<dbReference type="Proteomes" id="UP001153678">
    <property type="component" value="Unassembled WGS sequence"/>
</dbReference>
<dbReference type="OrthoDB" id="2417650at2759"/>
<accession>A0A9W4X0A4</accession>
<evidence type="ECO:0000313" key="2">
    <source>
        <dbReference type="Proteomes" id="UP001153678"/>
    </source>
</evidence>
<sequence>FLSITAHYIDSDWNLKDVLVDFVYLAGSHLGENIAQVFMESL</sequence>
<feature type="non-terminal residue" evidence="1">
    <location>
        <position position="1"/>
    </location>
</feature>
<evidence type="ECO:0000313" key="1">
    <source>
        <dbReference type="EMBL" id="CAI2192556.1"/>
    </source>
</evidence>
<dbReference type="AlphaFoldDB" id="A0A9W4X0A4"/>
<keyword evidence="2" id="KW-1185">Reference proteome</keyword>
<protein>
    <submittedName>
        <fullName evidence="1">5501_t:CDS:1</fullName>
    </submittedName>
</protein>
<comment type="caution">
    <text evidence="1">The sequence shown here is derived from an EMBL/GenBank/DDBJ whole genome shotgun (WGS) entry which is preliminary data.</text>
</comment>
<name>A0A9W4X0A4_9GLOM</name>
<gene>
    <name evidence="1" type="ORF">FWILDA_LOCUS15635</name>
</gene>
<organism evidence="1 2">
    <name type="scientific">Funneliformis geosporum</name>
    <dbReference type="NCBI Taxonomy" id="1117311"/>
    <lineage>
        <taxon>Eukaryota</taxon>
        <taxon>Fungi</taxon>
        <taxon>Fungi incertae sedis</taxon>
        <taxon>Mucoromycota</taxon>
        <taxon>Glomeromycotina</taxon>
        <taxon>Glomeromycetes</taxon>
        <taxon>Glomerales</taxon>
        <taxon>Glomeraceae</taxon>
        <taxon>Funneliformis</taxon>
    </lineage>
</organism>
<reference evidence="1" key="1">
    <citation type="submission" date="2022-08" db="EMBL/GenBank/DDBJ databases">
        <authorList>
            <person name="Kallberg Y."/>
            <person name="Tangrot J."/>
            <person name="Rosling A."/>
        </authorList>
    </citation>
    <scope>NUCLEOTIDE SEQUENCE</scope>
    <source>
        <strain evidence="1">Wild A</strain>
    </source>
</reference>
<proteinExistence type="predicted"/>
<dbReference type="EMBL" id="CAMKVN010008474">
    <property type="protein sequence ID" value="CAI2192556.1"/>
    <property type="molecule type" value="Genomic_DNA"/>
</dbReference>